<accession>A0ABP8HPG5</accession>
<dbReference type="RefSeq" id="WP_345257807.1">
    <property type="nucleotide sequence ID" value="NZ_BAABGY010000016.1"/>
</dbReference>
<keyword evidence="6" id="KW-1185">Reference proteome</keyword>
<evidence type="ECO:0000313" key="6">
    <source>
        <dbReference type="Proteomes" id="UP001501725"/>
    </source>
</evidence>
<keyword evidence="3" id="KW-0560">Oxidoreductase</keyword>
<dbReference type="InterPro" id="IPR051019">
    <property type="entry name" value="VLCFA-Steroid_DH"/>
</dbReference>
<evidence type="ECO:0000313" key="5">
    <source>
        <dbReference type="EMBL" id="GAA4342047.1"/>
    </source>
</evidence>
<organism evidence="5 6">
    <name type="scientific">Flaviaesturariibacter amylovorans</name>
    <dbReference type="NCBI Taxonomy" id="1084520"/>
    <lineage>
        <taxon>Bacteria</taxon>
        <taxon>Pseudomonadati</taxon>
        <taxon>Bacteroidota</taxon>
        <taxon>Chitinophagia</taxon>
        <taxon>Chitinophagales</taxon>
        <taxon>Chitinophagaceae</taxon>
        <taxon>Flaviaestuariibacter</taxon>
    </lineage>
</organism>
<reference evidence="6" key="1">
    <citation type="journal article" date="2019" name="Int. J. Syst. Evol. Microbiol.">
        <title>The Global Catalogue of Microorganisms (GCM) 10K type strain sequencing project: providing services to taxonomists for standard genome sequencing and annotation.</title>
        <authorList>
            <consortium name="The Broad Institute Genomics Platform"/>
            <consortium name="The Broad Institute Genome Sequencing Center for Infectious Disease"/>
            <person name="Wu L."/>
            <person name="Ma J."/>
        </authorList>
    </citation>
    <scope>NUCLEOTIDE SEQUENCE [LARGE SCALE GENOMIC DNA]</scope>
    <source>
        <strain evidence="6">JCM 17919</strain>
    </source>
</reference>
<comment type="similarity">
    <text evidence="2">Belongs to the short-chain dehydrogenases/reductases (SDR) family.</text>
</comment>
<dbReference type="PROSITE" id="PS00061">
    <property type="entry name" value="ADH_SHORT"/>
    <property type="match status" value="1"/>
</dbReference>
<evidence type="ECO:0000256" key="2">
    <source>
        <dbReference type="ARBA" id="ARBA00006484"/>
    </source>
</evidence>
<dbReference type="Pfam" id="PF00106">
    <property type="entry name" value="adh_short"/>
    <property type="match status" value="1"/>
</dbReference>
<proteinExistence type="inferred from homology"/>
<evidence type="ECO:0000259" key="4">
    <source>
        <dbReference type="SMART" id="SM00822"/>
    </source>
</evidence>
<dbReference type="PANTHER" id="PTHR43899:SF13">
    <property type="entry name" value="RH59310P"/>
    <property type="match status" value="1"/>
</dbReference>
<dbReference type="PIRSF" id="PIRSF000126">
    <property type="entry name" value="11-beta-HSD1"/>
    <property type="match status" value="1"/>
</dbReference>
<comment type="subcellular location">
    <subcellularLocation>
        <location evidence="1">Endoplasmic reticulum</location>
    </subcellularLocation>
</comment>
<dbReference type="InterPro" id="IPR002347">
    <property type="entry name" value="SDR_fam"/>
</dbReference>
<sequence>MQLPATERARLLRGYGPWALVTGASSGIGRELATQLAVAGLHLVLCARSGAALEAFSEELRARYRIEVAVLAVDLGTDEGPEAVVAATRDRDIGLLVCAAGFGTSGRFTDTALSDELDLLRLNCLALLHLTHHFSRRFAAQRRGGIILLSSIVAFQGVPYAANYAASKAYVQSLAEALAVELRPAGVAVLAAAPGPVRSGFGERAHMQMGAALLPNEVAVPILQALGRRTTVLPGFLSKLLTWALRTVPRAGKVRIMAMVMGGMTRHQRS</sequence>
<evidence type="ECO:0000256" key="3">
    <source>
        <dbReference type="ARBA" id="ARBA00023002"/>
    </source>
</evidence>
<dbReference type="EMBL" id="BAABGY010000016">
    <property type="protein sequence ID" value="GAA4342047.1"/>
    <property type="molecule type" value="Genomic_DNA"/>
</dbReference>
<dbReference type="PANTHER" id="PTHR43899">
    <property type="entry name" value="RH59310P"/>
    <property type="match status" value="1"/>
</dbReference>
<dbReference type="PRINTS" id="PR00081">
    <property type="entry name" value="GDHRDH"/>
</dbReference>
<evidence type="ECO:0000256" key="1">
    <source>
        <dbReference type="ARBA" id="ARBA00004240"/>
    </source>
</evidence>
<comment type="caution">
    <text evidence="5">The sequence shown here is derived from an EMBL/GenBank/DDBJ whole genome shotgun (WGS) entry which is preliminary data.</text>
</comment>
<dbReference type="InterPro" id="IPR057326">
    <property type="entry name" value="KR_dom"/>
</dbReference>
<name>A0ABP8HPG5_9BACT</name>
<gene>
    <name evidence="5" type="ORF">GCM10023184_41070</name>
</gene>
<dbReference type="Proteomes" id="UP001501725">
    <property type="component" value="Unassembled WGS sequence"/>
</dbReference>
<dbReference type="SUPFAM" id="SSF51735">
    <property type="entry name" value="NAD(P)-binding Rossmann-fold domains"/>
    <property type="match status" value="1"/>
</dbReference>
<dbReference type="InterPro" id="IPR036291">
    <property type="entry name" value="NAD(P)-bd_dom_sf"/>
</dbReference>
<dbReference type="Gene3D" id="3.40.50.720">
    <property type="entry name" value="NAD(P)-binding Rossmann-like Domain"/>
    <property type="match status" value="1"/>
</dbReference>
<feature type="domain" description="Ketoreductase" evidence="4">
    <location>
        <begin position="17"/>
        <end position="195"/>
    </location>
</feature>
<dbReference type="InterPro" id="IPR020904">
    <property type="entry name" value="Sc_DH/Rdtase_CS"/>
</dbReference>
<protein>
    <submittedName>
        <fullName evidence="5">SDR family oxidoreductase</fullName>
    </submittedName>
</protein>
<dbReference type="SMART" id="SM00822">
    <property type="entry name" value="PKS_KR"/>
    <property type="match status" value="1"/>
</dbReference>